<comment type="caution">
    <text evidence="1">The sequence shown here is derived from an EMBL/GenBank/DDBJ whole genome shotgun (WGS) entry which is preliminary data.</text>
</comment>
<dbReference type="Proteomes" id="UP000824007">
    <property type="component" value="Unassembled WGS sequence"/>
</dbReference>
<reference evidence="1" key="1">
    <citation type="journal article" date="2021" name="PeerJ">
        <title>Extensive microbial diversity within the chicken gut microbiome revealed by metagenomics and culture.</title>
        <authorList>
            <person name="Gilroy R."/>
            <person name="Ravi A."/>
            <person name="Getino M."/>
            <person name="Pursley I."/>
            <person name="Horton D.L."/>
            <person name="Alikhan N.F."/>
            <person name="Baker D."/>
            <person name="Gharbi K."/>
            <person name="Hall N."/>
            <person name="Watson M."/>
            <person name="Adriaenssens E.M."/>
            <person name="Foster-Nyarko E."/>
            <person name="Jarju S."/>
            <person name="Secka A."/>
            <person name="Antonio M."/>
            <person name="Oren A."/>
            <person name="Chaudhuri R.R."/>
            <person name="La Ragione R."/>
            <person name="Hildebrand F."/>
            <person name="Pallen M.J."/>
        </authorList>
    </citation>
    <scope>NUCLEOTIDE SEQUENCE</scope>
    <source>
        <strain evidence="1">ChiSxjej3B15-24422</strain>
    </source>
</reference>
<protein>
    <submittedName>
        <fullName evidence="1">S6 modification enzyme RimK</fullName>
    </submittedName>
</protein>
<evidence type="ECO:0000313" key="1">
    <source>
        <dbReference type="EMBL" id="HIY60391.1"/>
    </source>
</evidence>
<sequence>MRELTTKSGIMVKCGKTEIAFFQSARSAAPFSVLEIPKEFRDKAVAFYDLILENGHPAALLGCRSHYDIAVQLDEMTGAMTGWHWFI</sequence>
<proteinExistence type="predicted"/>
<evidence type="ECO:0000313" key="2">
    <source>
        <dbReference type="Proteomes" id="UP000824007"/>
    </source>
</evidence>
<dbReference type="AlphaFoldDB" id="A0A9D1YPE3"/>
<reference evidence="1" key="2">
    <citation type="submission" date="2021-04" db="EMBL/GenBank/DDBJ databases">
        <authorList>
            <person name="Gilroy R."/>
        </authorList>
    </citation>
    <scope>NUCLEOTIDE SEQUENCE</scope>
    <source>
        <strain evidence="1">ChiSxjej3B15-24422</strain>
    </source>
</reference>
<organism evidence="1 2">
    <name type="scientific">Candidatus Eisenbergiella pullistercoris</name>
    <dbReference type="NCBI Taxonomy" id="2838555"/>
    <lineage>
        <taxon>Bacteria</taxon>
        <taxon>Bacillati</taxon>
        <taxon>Bacillota</taxon>
        <taxon>Clostridia</taxon>
        <taxon>Lachnospirales</taxon>
        <taxon>Lachnospiraceae</taxon>
        <taxon>Eisenbergiella</taxon>
    </lineage>
</organism>
<gene>
    <name evidence="1" type="ORF">H9831_06915</name>
</gene>
<accession>A0A9D1YPE3</accession>
<dbReference type="EMBL" id="DXDD01000088">
    <property type="protein sequence ID" value="HIY60391.1"/>
    <property type="molecule type" value="Genomic_DNA"/>
</dbReference>
<name>A0A9D1YPE3_9FIRM</name>